<accession>A0A917JEP9</accession>
<dbReference type="Gene3D" id="3.10.620.30">
    <property type="match status" value="1"/>
</dbReference>
<evidence type="ECO:0000313" key="5">
    <source>
        <dbReference type="Proteomes" id="UP000622610"/>
    </source>
</evidence>
<comment type="caution">
    <text evidence="4">The sequence shown here is derived from an EMBL/GenBank/DDBJ whole genome shotgun (WGS) entry which is preliminary data.</text>
</comment>
<feature type="transmembrane region" description="Helical" evidence="2">
    <location>
        <begin position="602"/>
        <end position="622"/>
    </location>
</feature>
<keyword evidence="5" id="KW-1185">Reference proteome</keyword>
<dbReference type="EMBL" id="BMDT01000001">
    <property type="protein sequence ID" value="GGI64697.1"/>
    <property type="molecule type" value="Genomic_DNA"/>
</dbReference>
<evidence type="ECO:0000256" key="1">
    <source>
        <dbReference type="SAM" id="MobiDB-lite"/>
    </source>
</evidence>
<keyword evidence="2" id="KW-0472">Membrane</keyword>
<feature type="transmembrane region" description="Helical" evidence="2">
    <location>
        <begin position="133"/>
        <end position="150"/>
    </location>
</feature>
<feature type="transmembrane region" description="Helical" evidence="2">
    <location>
        <begin position="111"/>
        <end position="128"/>
    </location>
</feature>
<dbReference type="SUPFAM" id="SSF54001">
    <property type="entry name" value="Cysteine proteinases"/>
    <property type="match status" value="1"/>
</dbReference>
<reference evidence="4" key="2">
    <citation type="submission" date="2020-09" db="EMBL/GenBank/DDBJ databases">
        <authorList>
            <person name="Sun Q."/>
            <person name="Sedlacek I."/>
        </authorList>
    </citation>
    <scope>NUCLEOTIDE SEQUENCE</scope>
    <source>
        <strain evidence="4">CCM 8433</strain>
    </source>
</reference>
<dbReference type="RefSeq" id="WP_188366536.1">
    <property type="nucleotide sequence ID" value="NZ_BMDT01000001.1"/>
</dbReference>
<sequence length="725" mass="83501">MLTRIQKKFVLSFTSYWAFSITFYQFLLIYKFEHKSIGFVNVALLSLTALLIPSKLLRYPTYIVSFLGGLYVLIPMSQVTFSSWLETFYTKLIEASQIFVSGRANFLPHELAVVLLLFTTLVLIELVVEYQQVWLSTVFLVGYLLILAIYNRQDFYFPLVLVLSISLFQQYYLKNQKMPQEKSNHVVYILLLLVLSLGALNLPKEKIERPLLSVSGSFRNWLNDKGVYHFIEKQGLPQASRTGFSENDEQLGGPIFDDNQLVFEALQKNAHYWRVESKSIYTGEGWQKSPSENSQPERTMNELTLTTLDYQQRLDPPEEIQLTFSGDERYIPLPYGRVTLALQTDTPIELAHSIRSGRVNTEDSLKDISVQMDWQNLDYTVDDLALVPLQLPRGSVDYLQLPESFPASIRQLAEEIVEGKLSLIGQVQAIEDYLKSNDLFRYSKIDATYPEKGKDFVSHFLFESHVGYCDHFSTSMTVMLRSIGIPARWVKGFASGTPVSIEEEGTRYAVRNNDAHSWVEVYFEGYGWLPFEPTPSFLQPLQEDVSEDVTELPLITESTESVATEESNETVEQSSQVSVSKEDSSEVKTSVDKNKEISIRKVVSYLVAGLLIALIVVFVLYLRRWFVYLTILLLLKLKKQPFEWAYRFLLNRLGRRSKRVENQSLADYAILIEQLIPNLNQKFIELTKEYERYLYDRKTRLSKEQIKLIKAVAKALSNGKNEIEI</sequence>
<dbReference type="Proteomes" id="UP000622610">
    <property type="component" value="Unassembled WGS sequence"/>
</dbReference>
<feature type="transmembrane region" description="Helical" evidence="2">
    <location>
        <begin position="9"/>
        <end position="30"/>
    </location>
</feature>
<name>A0A917JEP9_9ENTE</name>
<dbReference type="InterPro" id="IPR002931">
    <property type="entry name" value="Transglutaminase-like"/>
</dbReference>
<feature type="transmembrane region" description="Helical" evidence="2">
    <location>
        <begin position="156"/>
        <end position="173"/>
    </location>
</feature>
<feature type="transmembrane region" description="Helical" evidence="2">
    <location>
        <begin position="185"/>
        <end position="202"/>
    </location>
</feature>
<evidence type="ECO:0000313" key="4">
    <source>
        <dbReference type="EMBL" id="GGI64697.1"/>
    </source>
</evidence>
<evidence type="ECO:0000259" key="3">
    <source>
        <dbReference type="SMART" id="SM00460"/>
    </source>
</evidence>
<feature type="region of interest" description="Disordered" evidence="1">
    <location>
        <begin position="558"/>
        <end position="581"/>
    </location>
</feature>
<dbReference type="PANTHER" id="PTHR42736:SF1">
    <property type="entry name" value="PROTEIN-GLUTAMINE GAMMA-GLUTAMYLTRANSFERASE"/>
    <property type="match status" value="1"/>
</dbReference>
<feature type="transmembrane region" description="Helical" evidence="2">
    <location>
        <begin position="36"/>
        <end position="52"/>
    </location>
</feature>
<organism evidence="4 5">
    <name type="scientific">Enterococcus alcedinis</name>
    <dbReference type="NCBI Taxonomy" id="1274384"/>
    <lineage>
        <taxon>Bacteria</taxon>
        <taxon>Bacillati</taxon>
        <taxon>Bacillota</taxon>
        <taxon>Bacilli</taxon>
        <taxon>Lactobacillales</taxon>
        <taxon>Enterococcaceae</taxon>
        <taxon>Enterococcus</taxon>
    </lineage>
</organism>
<protein>
    <recommendedName>
        <fullName evidence="3">Transglutaminase-like domain-containing protein</fullName>
    </recommendedName>
</protein>
<evidence type="ECO:0000256" key="2">
    <source>
        <dbReference type="SAM" id="Phobius"/>
    </source>
</evidence>
<dbReference type="SMART" id="SM00460">
    <property type="entry name" value="TGc"/>
    <property type="match status" value="1"/>
</dbReference>
<dbReference type="Pfam" id="PF01841">
    <property type="entry name" value="Transglut_core"/>
    <property type="match status" value="1"/>
</dbReference>
<dbReference type="PANTHER" id="PTHR42736">
    <property type="entry name" value="PROTEIN-GLUTAMINE GAMMA-GLUTAMYLTRANSFERASE"/>
    <property type="match status" value="1"/>
</dbReference>
<feature type="compositionally biased region" description="Low complexity" evidence="1">
    <location>
        <begin position="558"/>
        <end position="579"/>
    </location>
</feature>
<proteinExistence type="predicted"/>
<dbReference type="InterPro" id="IPR038765">
    <property type="entry name" value="Papain-like_cys_pep_sf"/>
</dbReference>
<reference evidence="4" key="1">
    <citation type="journal article" date="2014" name="Int. J. Syst. Evol. Microbiol.">
        <title>Complete genome sequence of Corynebacterium casei LMG S-19264T (=DSM 44701T), isolated from a smear-ripened cheese.</title>
        <authorList>
            <consortium name="US DOE Joint Genome Institute (JGI-PGF)"/>
            <person name="Walter F."/>
            <person name="Albersmeier A."/>
            <person name="Kalinowski J."/>
            <person name="Ruckert C."/>
        </authorList>
    </citation>
    <scope>NUCLEOTIDE SEQUENCE</scope>
    <source>
        <strain evidence="4">CCM 8433</strain>
    </source>
</reference>
<gene>
    <name evidence="4" type="ORF">GCM10011482_03510</name>
</gene>
<dbReference type="InterPro" id="IPR052901">
    <property type="entry name" value="Bact_TGase-like"/>
</dbReference>
<keyword evidence="2" id="KW-0812">Transmembrane</keyword>
<feature type="domain" description="Transglutaminase-like" evidence="3">
    <location>
        <begin position="461"/>
        <end position="535"/>
    </location>
</feature>
<feature type="transmembrane region" description="Helical" evidence="2">
    <location>
        <begin position="59"/>
        <end position="81"/>
    </location>
</feature>
<dbReference type="AlphaFoldDB" id="A0A917JEP9"/>
<keyword evidence="2" id="KW-1133">Transmembrane helix</keyword>